<accession>A0A091ARI1</accession>
<keyword evidence="2" id="KW-1185">Reference proteome</keyword>
<name>A0A091ARI1_9GAMM</name>
<dbReference type="EMBL" id="AVCI01000007">
    <property type="protein sequence ID" value="KFN42803.1"/>
    <property type="molecule type" value="Genomic_DNA"/>
</dbReference>
<proteinExistence type="predicted"/>
<reference evidence="1 2" key="1">
    <citation type="submission" date="2013-09" db="EMBL/GenBank/DDBJ databases">
        <title>Genome sequencing of Arenimonas oryziterrae.</title>
        <authorList>
            <person name="Chen F."/>
            <person name="Wang G."/>
        </authorList>
    </citation>
    <scope>NUCLEOTIDE SEQUENCE [LARGE SCALE GENOMIC DNA]</scope>
    <source>
        <strain evidence="1 2">YC6267</strain>
    </source>
</reference>
<evidence type="ECO:0000313" key="2">
    <source>
        <dbReference type="Proteomes" id="UP000029385"/>
    </source>
</evidence>
<gene>
    <name evidence="1" type="ORF">N789_11780</name>
</gene>
<protein>
    <submittedName>
        <fullName evidence="1">Uncharacterized protein</fullName>
    </submittedName>
</protein>
<evidence type="ECO:0000313" key="1">
    <source>
        <dbReference type="EMBL" id="KFN42803.1"/>
    </source>
</evidence>
<comment type="caution">
    <text evidence="1">The sequence shown here is derived from an EMBL/GenBank/DDBJ whole genome shotgun (WGS) entry which is preliminary data.</text>
</comment>
<organism evidence="1 2">
    <name type="scientific">Arenimonas oryziterrae DSM 21050 = YC6267</name>
    <dbReference type="NCBI Taxonomy" id="1121015"/>
    <lineage>
        <taxon>Bacteria</taxon>
        <taxon>Pseudomonadati</taxon>
        <taxon>Pseudomonadota</taxon>
        <taxon>Gammaproteobacteria</taxon>
        <taxon>Lysobacterales</taxon>
        <taxon>Lysobacteraceae</taxon>
        <taxon>Arenimonas</taxon>
    </lineage>
</organism>
<dbReference type="Proteomes" id="UP000029385">
    <property type="component" value="Unassembled WGS sequence"/>
</dbReference>
<sequence>MAGVMLHNGNGVTRKRRSGRAILWASVKNSELGIASRVWPFFLLLFP</sequence>
<dbReference type="AlphaFoldDB" id="A0A091ARI1"/>